<comment type="similarity">
    <text evidence="1">Belongs to the sigma-70 factor family. ECF subfamily.</text>
</comment>
<evidence type="ECO:0000313" key="7">
    <source>
        <dbReference type="EMBL" id="MBB4078144.1"/>
    </source>
</evidence>
<organism evidence="7 8">
    <name type="scientific">Neolewinella aquimaris</name>
    <dbReference type="NCBI Taxonomy" id="1835722"/>
    <lineage>
        <taxon>Bacteria</taxon>
        <taxon>Pseudomonadati</taxon>
        <taxon>Bacteroidota</taxon>
        <taxon>Saprospiria</taxon>
        <taxon>Saprospirales</taxon>
        <taxon>Lewinellaceae</taxon>
        <taxon>Neolewinella</taxon>
    </lineage>
</organism>
<dbReference type="Pfam" id="PF08281">
    <property type="entry name" value="Sigma70_r4_2"/>
    <property type="match status" value="1"/>
</dbReference>
<dbReference type="InterPro" id="IPR014284">
    <property type="entry name" value="RNA_pol_sigma-70_dom"/>
</dbReference>
<dbReference type="InterPro" id="IPR013249">
    <property type="entry name" value="RNA_pol_sigma70_r4_t2"/>
</dbReference>
<evidence type="ECO:0000256" key="2">
    <source>
        <dbReference type="ARBA" id="ARBA00023015"/>
    </source>
</evidence>
<dbReference type="AlphaFoldDB" id="A0A840DY40"/>
<dbReference type="InterPro" id="IPR039425">
    <property type="entry name" value="RNA_pol_sigma-70-like"/>
</dbReference>
<dbReference type="NCBIfam" id="TIGR02937">
    <property type="entry name" value="sigma70-ECF"/>
    <property type="match status" value="1"/>
</dbReference>
<dbReference type="PANTHER" id="PTHR43133">
    <property type="entry name" value="RNA POLYMERASE ECF-TYPE SIGMA FACTO"/>
    <property type="match status" value="1"/>
</dbReference>
<dbReference type="GO" id="GO:0006352">
    <property type="term" value="P:DNA-templated transcription initiation"/>
    <property type="evidence" value="ECO:0007669"/>
    <property type="project" value="InterPro"/>
</dbReference>
<keyword evidence="3" id="KW-0731">Sigma factor</keyword>
<proteinExistence type="inferred from homology"/>
<dbReference type="PANTHER" id="PTHR43133:SF46">
    <property type="entry name" value="RNA POLYMERASE SIGMA-70 FACTOR ECF SUBFAMILY"/>
    <property type="match status" value="1"/>
</dbReference>
<evidence type="ECO:0000259" key="5">
    <source>
        <dbReference type="Pfam" id="PF04542"/>
    </source>
</evidence>
<dbReference type="EMBL" id="JACIFF010000001">
    <property type="protein sequence ID" value="MBB4078144.1"/>
    <property type="molecule type" value="Genomic_DNA"/>
</dbReference>
<gene>
    <name evidence="7" type="ORF">GGR28_000745</name>
</gene>
<dbReference type="InterPro" id="IPR013324">
    <property type="entry name" value="RNA_pol_sigma_r3/r4-like"/>
</dbReference>
<dbReference type="Pfam" id="PF04542">
    <property type="entry name" value="Sigma70_r2"/>
    <property type="match status" value="1"/>
</dbReference>
<evidence type="ECO:0000256" key="1">
    <source>
        <dbReference type="ARBA" id="ARBA00010641"/>
    </source>
</evidence>
<evidence type="ECO:0000256" key="4">
    <source>
        <dbReference type="ARBA" id="ARBA00023163"/>
    </source>
</evidence>
<dbReference type="InterPro" id="IPR013325">
    <property type="entry name" value="RNA_pol_sigma_r2"/>
</dbReference>
<feature type="domain" description="RNA polymerase sigma-70 region 2" evidence="5">
    <location>
        <begin position="27"/>
        <end position="95"/>
    </location>
</feature>
<dbReference type="GO" id="GO:0003677">
    <property type="term" value="F:DNA binding"/>
    <property type="evidence" value="ECO:0007669"/>
    <property type="project" value="InterPro"/>
</dbReference>
<dbReference type="SUPFAM" id="SSF88659">
    <property type="entry name" value="Sigma3 and sigma4 domains of RNA polymerase sigma factors"/>
    <property type="match status" value="1"/>
</dbReference>
<dbReference type="InterPro" id="IPR007627">
    <property type="entry name" value="RNA_pol_sigma70_r2"/>
</dbReference>
<dbReference type="Proteomes" id="UP000576209">
    <property type="component" value="Unassembled WGS sequence"/>
</dbReference>
<dbReference type="InterPro" id="IPR014327">
    <property type="entry name" value="RNA_pol_sigma70_bacteroid"/>
</dbReference>
<accession>A0A840DY40</accession>
<feature type="domain" description="RNA polymerase sigma factor 70 region 4 type 2" evidence="6">
    <location>
        <begin position="126"/>
        <end position="177"/>
    </location>
</feature>
<name>A0A840DY40_9BACT</name>
<dbReference type="NCBIfam" id="TIGR02985">
    <property type="entry name" value="Sig70_bacteroi1"/>
    <property type="match status" value="1"/>
</dbReference>
<dbReference type="CDD" id="cd06171">
    <property type="entry name" value="Sigma70_r4"/>
    <property type="match status" value="1"/>
</dbReference>
<dbReference type="Gene3D" id="1.10.1740.10">
    <property type="match status" value="1"/>
</dbReference>
<dbReference type="RefSeq" id="WP_183494367.1">
    <property type="nucleotide sequence ID" value="NZ_JACIFF010000001.1"/>
</dbReference>
<keyword evidence="4" id="KW-0804">Transcription</keyword>
<sequence>MPALPTATDTALFAALRTGESAALDELFRRHYVELCRVAIRLVTDGAAAEDIVQEMFTSLWTKRDKLPEETPAVSAYLRRSVRNRSLNFLRDRKRIPVDNGDIPENSTDTQYQPAAALEQEELQVRINRAIDRLPERCRLVFVMSKVEDMAHREIAEELGISVKTVENQMTRAYKFLREWLAPAILLIFAYFG</sequence>
<dbReference type="SUPFAM" id="SSF88946">
    <property type="entry name" value="Sigma2 domain of RNA polymerase sigma factors"/>
    <property type="match status" value="1"/>
</dbReference>
<dbReference type="InterPro" id="IPR036388">
    <property type="entry name" value="WH-like_DNA-bd_sf"/>
</dbReference>
<dbReference type="Gene3D" id="1.10.10.10">
    <property type="entry name" value="Winged helix-like DNA-binding domain superfamily/Winged helix DNA-binding domain"/>
    <property type="match status" value="1"/>
</dbReference>
<reference evidence="7 8" key="1">
    <citation type="submission" date="2020-08" db="EMBL/GenBank/DDBJ databases">
        <title>Genomic Encyclopedia of Type Strains, Phase IV (KMG-IV): sequencing the most valuable type-strain genomes for metagenomic binning, comparative biology and taxonomic classification.</title>
        <authorList>
            <person name="Goeker M."/>
        </authorList>
    </citation>
    <scope>NUCLEOTIDE SEQUENCE [LARGE SCALE GENOMIC DNA]</scope>
    <source>
        <strain evidence="7 8">DSM 105137</strain>
    </source>
</reference>
<evidence type="ECO:0000256" key="3">
    <source>
        <dbReference type="ARBA" id="ARBA00023082"/>
    </source>
</evidence>
<evidence type="ECO:0000259" key="6">
    <source>
        <dbReference type="Pfam" id="PF08281"/>
    </source>
</evidence>
<comment type="caution">
    <text evidence="7">The sequence shown here is derived from an EMBL/GenBank/DDBJ whole genome shotgun (WGS) entry which is preliminary data.</text>
</comment>
<keyword evidence="8" id="KW-1185">Reference proteome</keyword>
<evidence type="ECO:0000313" key="8">
    <source>
        <dbReference type="Proteomes" id="UP000576209"/>
    </source>
</evidence>
<protein>
    <submittedName>
        <fullName evidence="7">RNA polymerase sigma-70 factor (ECF subfamily)</fullName>
    </submittedName>
</protein>
<keyword evidence="2" id="KW-0805">Transcription regulation</keyword>
<dbReference type="GO" id="GO:0016987">
    <property type="term" value="F:sigma factor activity"/>
    <property type="evidence" value="ECO:0007669"/>
    <property type="project" value="UniProtKB-KW"/>
</dbReference>